<evidence type="ECO:0000313" key="1">
    <source>
        <dbReference type="EMBL" id="SCB54790.1"/>
    </source>
</evidence>
<keyword evidence="2" id="KW-1185">Reference proteome</keyword>
<evidence type="ECO:0000313" key="2">
    <source>
        <dbReference type="Proteomes" id="UP000199184"/>
    </source>
</evidence>
<name>A0A1C3XRB7_9BRAD</name>
<organism evidence="1 2">
    <name type="scientific">Bradyrhizobium shewense</name>
    <dbReference type="NCBI Taxonomy" id="1761772"/>
    <lineage>
        <taxon>Bacteria</taxon>
        <taxon>Pseudomonadati</taxon>
        <taxon>Pseudomonadota</taxon>
        <taxon>Alphaproteobacteria</taxon>
        <taxon>Hyphomicrobiales</taxon>
        <taxon>Nitrobacteraceae</taxon>
        <taxon>Bradyrhizobium</taxon>
    </lineage>
</organism>
<dbReference type="AlphaFoldDB" id="A0A1C3XRB7"/>
<dbReference type="EMBL" id="FMAI01000030">
    <property type="protein sequence ID" value="SCB54790.1"/>
    <property type="molecule type" value="Genomic_DNA"/>
</dbReference>
<reference evidence="2" key="1">
    <citation type="submission" date="2016-08" db="EMBL/GenBank/DDBJ databases">
        <authorList>
            <person name="Varghese N."/>
            <person name="Submissions Spin"/>
        </authorList>
    </citation>
    <scope>NUCLEOTIDE SEQUENCE [LARGE SCALE GENOMIC DNA]</scope>
    <source>
        <strain evidence="2">ERR11</strain>
    </source>
</reference>
<dbReference type="Proteomes" id="UP000199184">
    <property type="component" value="Unassembled WGS sequence"/>
</dbReference>
<proteinExistence type="predicted"/>
<protein>
    <submittedName>
        <fullName evidence="1">Uncharacterized protein</fullName>
    </submittedName>
</protein>
<dbReference type="RefSeq" id="WP_091966154.1">
    <property type="nucleotide sequence ID" value="NZ_FMAI01000030.1"/>
</dbReference>
<accession>A0A1C3XRB7</accession>
<gene>
    <name evidence="1" type="ORF">GA0061098_103058</name>
</gene>
<sequence>MNAKQPDKLAVGSRFKMSELGIVQLPEFAHKTGTIVETSSRTPGVTVLFDGALRPTVLDRSYISPLST</sequence>